<feature type="domain" description="Long-tail fiber proximal subunit" evidence="1">
    <location>
        <begin position="1131"/>
        <end position="1240"/>
    </location>
</feature>
<dbReference type="InterPro" id="IPR036240">
    <property type="entry name" value="Gp9-like_sf"/>
</dbReference>
<dbReference type="SUPFAM" id="SSF50017">
    <property type="entry name" value="gp9"/>
    <property type="match status" value="1"/>
</dbReference>
<protein>
    <recommendedName>
        <fullName evidence="1">Long-tail fiber proximal subunit domain-containing protein</fullName>
    </recommendedName>
</protein>
<keyword evidence="3" id="KW-1185">Reference proteome</keyword>
<dbReference type="KEGG" id="vg:55811471"/>
<dbReference type="Pfam" id="PF21560">
    <property type="entry name" value="Gp34_2nd"/>
    <property type="match status" value="1"/>
</dbReference>
<name>A0A3Q9R768_9CAUD</name>
<dbReference type="Proteomes" id="UP000287416">
    <property type="component" value="Segment"/>
</dbReference>
<evidence type="ECO:0000313" key="3">
    <source>
        <dbReference type="Proteomes" id="UP000287416"/>
    </source>
</evidence>
<organism evidence="2 3">
    <name type="scientific">Acinetobacter phage AbTZA1</name>
    <dbReference type="NCBI Taxonomy" id="2500827"/>
    <lineage>
        <taxon>Viruses</taxon>
        <taxon>Duplodnaviria</taxon>
        <taxon>Heunggongvirae</taxon>
        <taxon>Uroviricota</taxon>
        <taxon>Caudoviricetes</taxon>
        <taxon>Pantevenvirales</taxon>
        <taxon>Straboviridae</taxon>
        <taxon>Twarogvirinae</taxon>
        <taxon>Hadassahvirus</taxon>
        <taxon>Hadassahvirus azbtza1</taxon>
    </lineage>
</organism>
<evidence type="ECO:0000313" key="2">
    <source>
        <dbReference type="EMBL" id="AZU98526.1"/>
    </source>
</evidence>
<dbReference type="InterPro" id="IPR048391">
    <property type="entry name" value="Gp34_dom"/>
</dbReference>
<reference evidence="2 3" key="1">
    <citation type="submission" date="2018-12" db="EMBL/GenBank/DDBJ databases">
        <title>Successful treatment of antibiotic resistant microbial bone infection with bacteriophages.</title>
        <authorList>
            <person name="Nir-Paz R."/>
            <person name="Gelman D."/>
            <person name="Khouri A."/>
            <person name="Sisson B.M."/>
            <person name="Fackler J."/>
            <person name="Oren S.A."/>
            <person name="Khalifa L."/>
            <person name="Rimon A."/>
            <person name="Glazer S.C."/>
            <person name="Moses A.E."/>
            <person name="Yoram W."/>
            <person name="Schooley R.T."/>
            <person name="Hazan R."/>
        </authorList>
    </citation>
    <scope>NUCLEOTIDE SEQUENCE [LARGE SCALE GENOMIC DNA]</scope>
</reference>
<evidence type="ECO:0000259" key="1">
    <source>
        <dbReference type="Pfam" id="PF21560"/>
    </source>
</evidence>
<accession>A0A3Q9R768</accession>
<dbReference type="EMBL" id="MK278860">
    <property type="protein sequence ID" value="AZU98526.1"/>
    <property type="molecule type" value="Genomic_DNA"/>
</dbReference>
<proteinExistence type="predicted"/>
<dbReference type="GeneID" id="55811471"/>
<dbReference type="RefSeq" id="YP_009882175.1">
    <property type="nucleotide sequence ID" value="NC_049445.1"/>
</dbReference>
<sequence length="1292" mass="140381">MSEVKTSFRASYGLDAAGEKVINVAKADKTVMTDGVNVEYLIQENTTQQYDPSRAYEKGFIVEFNGRLWMAEQNIAKPAGTFFEGYWKPLRTDPKWYPFDSGKYQLKVGDYISVDTRAGLDVELTLPTSPAPQEGDTISIKDIGGLTGYTSVIVIAPVESIIDKGASIPQKRMTIPFSEWTFVYTKKQWSLFDGDEAPVARTVVPGGPIRVQSGETIIRNYDRLAPIVLTFPKFANNGDIIHFVGMNKNSVPYYHLELNTFDSNTSIMSPGIHKEIFYRSLSGYFIYNSSSSTWVLFDTDTVDRLRTVSTDTDLFPNETVTVVGKDNVTAQTIKLTLPDNVQPGDQITIALNYMRKAQTVNIVPKGTDMILTNKNLTQFPKRSSYPPDGNWVNTNILSYNGNSDYPPVIKFAYIDMGPIKQWLMVDCIPALERVDPSSDATRGRLGVIALATQAQANLDKSVITAEAKEVAITPETLSNRTATETRQGIAKISTRAQNQLNTDDANYNDFDIVTPLKLNQKQATETMRGLAEIATQAETDSNTDDTRIITSKKLDGRRARTDLAGVAKLVAAGGVAPVKNGTNTRDTAGTGIYDHSDYVNIVTPKTLREFYSTEMALGTVYLANSAEVISGAASVAKYPLAVTPETLHTKTATDGRIGFTQVANQTEVNAGTDYFKYVTPKTLNDRKATEALTGIAKLATQTEFNAGTAGLISGPDKIKAYLSTPSRTAVVAASGLTQAGNLWTTTTFDIVAPTETQRGTTRLATQTEVNAGTDDNTVVTPKKLHAKKATTAAEGIIRIANTAETIAGTSGTTAVCPVNLKQVIQVETSWEASASLRGPVKISSGSITFVGNDTVGSTADIETYAKTGYAISPYELNKTLVNYMPLKAKAVDSDKLDGIDSTQFIRRDINQTVEGSLTFTSPTLFNDRVDVREMLEVGKTSGESLNTDNGKLRMVSGAVAPRAWTFAIHDGNINGVGSSTLKFGYKYLTAQSAPIDIVAYEIHHSGAIKFNNTLNVVGATTINNTLNVSGIVSTDSVGFRIAGFDALTAVSGQTKVGTTTRGLDLIATDAAFIRALDSGTVYTVMTTKNRAGILDPLYVKKSGDTMTGRLNVSQPITATIPQSLATPNAVPNSNNFGTWTIDITDPAIYNTMRPYLVGVYAKNEETGATLPWYDKYDEFNGPGTLSQFGSSASNGSGTYQIWAPRPPADKANLPGHIAGTMWSRQWNPATNRWDGWGRMFTNNHPPLPQDIGAMSNNGSVFDSMRIRDWIQIGNLRIYANPETKTVRFDWIE</sequence>